<dbReference type="SUPFAM" id="SSF54695">
    <property type="entry name" value="POZ domain"/>
    <property type="match status" value="1"/>
</dbReference>
<dbReference type="PROSITE" id="PS50097">
    <property type="entry name" value="BTB"/>
    <property type="match status" value="1"/>
</dbReference>
<comment type="function">
    <text evidence="1">May act as a substrate-specific adapter of an E3 ubiquitin-protein ligase complex (CUL3-RBX1-BTB) which mediates the ubiquitination and subsequent proteasomal degradation of target proteins.</text>
</comment>
<dbReference type="InterPro" id="IPR000210">
    <property type="entry name" value="BTB/POZ_dom"/>
</dbReference>
<feature type="domain" description="BTB" evidence="6">
    <location>
        <begin position="398"/>
        <end position="461"/>
    </location>
</feature>
<dbReference type="Pfam" id="PF25553">
    <property type="entry name" value="BTB-POZ_ANK-like"/>
    <property type="match status" value="1"/>
</dbReference>
<keyword evidence="5" id="KW-1133">Transmembrane helix</keyword>
<dbReference type="Pfam" id="PF03676">
    <property type="entry name" value="PHAF1"/>
    <property type="match status" value="1"/>
</dbReference>
<evidence type="ECO:0000256" key="4">
    <source>
        <dbReference type="SAM" id="MobiDB-lite"/>
    </source>
</evidence>
<dbReference type="Proteomes" id="UP000734854">
    <property type="component" value="Unassembled WGS sequence"/>
</dbReference>
<dbReference type="AlphaFoldDB" id="A0A8J5CAN5"/>
<dbReference type="InterPro" id="IPR011333">
    <property type="entry name" value="SKP1/BTB/POZ_sf"/>
</dbReference>
<dbReference type="Gene3D" id="3.30.710.10">
    <property type="entry name" value="Potassium Channel Kv1.1, Chain A"/>
    <property type="match status" value="1"/>
</dbReference>
<dbReference type="InterPro" id="IPR058039">
    <property type="entry name" value="At3g05675-like_ankyrin"/>
</dbReference>
<gene>
    <name evidence="7" type="ORF">ZIOFF_072179</name>
</gene>
<evidence type="ECO:0000256" key="2">
    <source>
        <dbReference type="ARBA" id="ARBA00004906"/>
    </source>
</evidence>
<keyword evidence="3" id="KW-0833">Ubl conjugation pathway</keyword>
<evidence type="ECO:0000313" key="7">
    <source>
        <dbReference type="EMBL" id="KAG6471082.1"/>
    </source>
</evidence>
<dbReference type="GO" id="GO:0016567">
    <property type="term" value="P:protein ubiquitination"/>
    <property type="evidence" value="ECO:0007669"/>
    <property type="project" value="UniProtKB-UniPathway"/>
</dbReference>
<evidence type="ECO:0000259" key="6">
    <source>
        <dbReference type="PROSITE" id="PS50097"/>
    </source>
</evidence>
<evidence type="ECO:0000256" key="3">
    <source>
        <dbReference type="ARBA" id="ARBA00022786"/>
    </source>
</evidence>
<organism evidence="7 8">
    <name type="scientific">Zingiber officinale</name>
    <name type="common">Ginger</name>
    <name type="synonym">Amomum zingiber</name>
    <dbReference type="NCBI Taxonomy" id="94328"/>
    <lineage>
        <taxon>Eukaryota</taxon>
        <taxon>Viridiplantae</taxon>
        <taxon>Streptophyta</taxon>
        <taxon>Embryophyta</taxon>
        <taxon>Tracheophyta</taxon>
        <taxon>Spermatophyta</taxon>
        <taxon>Magnoliopsida</taxon>
        <taxon>Liliopsida</taxon>
        <taxon>Zingiberales</taxon>
        <taxon>Zingiberaceae</taxon>
        <taxon>Zingiber</taxon>
    </lineage>
</organism>
<keyword evidence="5" id="KW-0472">Membrane</keyword>
<evidence type="ECO:0000313" key="8">
    <source>
        <dbReference type="Proteomes" id="UP000734854"/>
    </source>
</evidence>
<comment type="caution">
    <text evidence="7">The sequence shown here is derived from an EMBL/GenBank/DDBJ whole genome shotgun (WGS) entry which is preliminary data.</text>
</comment>
<sequence>MGKMRRLRQWLGVARGEEGRGIGNCPLLFLSLANIHIAAARMQKFPLEFPDGTTPVTCQICIYDDSSYSEVDVGSNIYDDSSDSKVDVGSLLNQAIVPPLPADSLYMEEVHAKLGEELWFTGGGQHIPFGASPQDIWTELGPPCGIYHKQIILPFRYLFLVLYYFELLKRIHFEISHCKRILFQAWQKEAKVKQKQRKSKEKAPFVSRQLLAHQTFIERFQTGLTACGYTAPPEPSEKLLLLTSATPSICSLHARHCLGSPSLHAQTEEEDKWRKGAKRLEEMENFTLRRLEQGRARIRSVPIAVSPEGFWCCPSPAAIQRTLKNQDLQDNKQRSQLPPVDKRPSSTSLRSRLIAEDQKCLSSAIATPIPSKGTERPPKQKPEVPRKISVGFGQMETSDLKIMLHAKCGTSVRMSVHRNILAEHSSFFADKLSEQSPLPQIEILECDDVEIYVETVGLMYTKDAKHRLIKQSVPRVLRILKIAETLGFHACIKSCLDHLEAVPWDGEEEEKVVSAIRHLQDDGYGISPILNRVASGFCHPPNDTLSEIMELVLESSEDRGRREMKSLVLKLLKENLLVANGSADISVESLYASCRRCLESLLDLFRHASELAFADLSLENREPVVRRISLAADNLLWLVEILVDRHASDEFACLWASQNELAELHSRVPIASRHLVSCITSRLFVGIGKGELLPSKETRKRLLHVWLQPLIDDYGWLQHGRRGFDREVVEEGIGRTILTLPLEEQQSILLSWLGTFLKSGDSCPNLQRAFEVWWRRTFIRPYVERHGSILNSADRAT</sequence>
<evidence type="ECO:0000256" key="5">
    <source>
        <dbReference type="SAM" id="Phobius"/>
    </source>
</evidence>
<comment type="pathway">
    <text evidence="2">Protein modification; protein ubiquitination.</text>
</comment>
<proteinExistence type="predicted"/>
<dbReference type="UniPathway" id="UPA00143"/>
<dbReference type="InterPro" id="IPR005373">
    <property type="entry name" value="PHAF1"/>
</dbReference>
<protein>
    <recommendedName>
        <fullName evidence="6">BTB domain-containing protein</fullName>
    </recommendedName>
</protein>
<reference evidence="7 8" key="1">
    <citation type="submission" date="2020-08" db="EMBL/GenBank/DDBJ databases">
        <title>Plant Genome Project.</title>
        <authorList>
            <person name="Zhang R.-G."/>
        </authorList>
    </citation>
    <scope>NUCLEOTIDE SEQUENCE [LARGE SCALE GENOMIC DNA]</scope>
    <source>
        <tissue evidence="7">Rhizome</tissue>
    </source>
</reference>
<feature type="compositionally biased region" description="Basic and acidic residues" evidence="4">
    <location>
        <begin position="373"/>
        <end position="386"/>
    </location>
</feature>
<dbReference type="Pfam" id="PF00651">
    <property type="entry name" value="BTB"/>
    <property type="match status" value="1"/>
</dbReference>
<evidence type="ECO:0000256" key="1">
    <source>
        <dbReference type="ARBA" id="ARBA00002668"/>
    </source>
</evidence>
<feature type="transmembrane region" description="Helical" evidence="5">
    <location>
        <begin position="21"/>
        <end position="39"/>
    </location>
</feature>
<keyword evidence="5" id="KW-0812">Transmembrane</keyword>
<feature type="region of interest" description="Disordered" evidence="4">
    <location>
        <begin position="326"/>
        <end position="350"/>
    </location>
</feature>
<keyword evidence="8" id="KW-1185">Reference proteome</keyword>
<dbReference type="EMBL" id="JACMSC010000021">
    <property type="protein sequence ID" value="KAG6471082.1"/>
    <property type="molecule type" value="Genomic_DNA"/>
</dbReference>
<dbReference type="PANTHER" id="PTHR31060:SF5">
    <property type="entry name" value="PRLI-INTERACTING FACTOR G, PUTATIVE, EXPRESSED-RELATED"/>
    <property type="match status" value="1"/>
</dbReference>
<name>A0A8J5CAN5_ZINOF</name>
<dbReference type="InterPro" id="IPR038920">
    <property type="entry name" value="At3g05675-like"/>
</dbReference>
<dbReference type="PANTHER" id="PTHR31060">
    <property type="entry name" value="OSJNBA0011J08.25 PROTEIN-RELATED"/>
    <property type="match status" value="1"/>
</dbReference>
<feature type="region of interest" description="Disordered" evidence="4">
    <location>
        <begin position="365"/>
        <end position="386"/>
    </location>
</feature>
<accession>A0A8J5CAN5</accession>